<feature type="binding site" evidence="9">
    <location>
        <position position="96"/>
    </location>
    <ligand>
        <name>S-adenosyl-L-methionine</name>
        <dbReference type="ChEBI" id="CHEBI:59789"/>
    </ligand>
</feature>
<dbReference type="Proteomes" id="UP001212401">
    <property type="component" value="Unassembled WGS sequence"/>
</dbReference>
<dbReference type="FunFam" id="3.40.50.150:FF:000035">
    <property type="entry name" value="tRNA (guanine-N(7)-)-methyltransferase"/>
    <property type="match status" value="1"/>
</dbReference>
<dbReference type="NCBIfam" id="TIGR00091">
    <property type="entry name" value="tRNA (guanosine(46)-N7)-methyltransferase TrmB"/>
    <property type="match status" value="1"/>
</dbReference>
<dbReference type="PROSITE" id="PS51625">
    <property type="entry name" value="SAM_MT_TRMB"/>
    <property type="match status" value="1"/>
</dbReference>
<protein>
    <recommendedName>
        <fullName evidence="9">tRNA (guanine-N(7)-)-methyltransferase</fullName>
        <ecNumber evidence="9">2.1.1.33</ecNumber>
    </recommendedName>
    <alternativeName>
        <fullName evidence="9">tRNA (guanine(46)-N(7))-methyltransferase</fullName>
    </alternativeName>
    <alternativeName>
        <fullName evidence="9">tRNA(m7G46)-methyltransferase</fullName>
    </alternativeName>
</protein>
<evidence type="ECO:0000256" key="4">
    <source>
        <dbReference type="ARBA" id="ARBA00022679"/>
    </source>
</evidence>
<dbReference type="PANTHER" id="PTHR23417">
    <property type="entry name" value="3-DEOXY-D-MANNO-OCTULOSONIC-ACID TRANSFERASE/TRNA GUANINE-N 7 - -METHYLTRANSFERASE"/>
    <property type="match status" value="1"/>
</dbReference>
<keyword evidence="6 9" id="KW-0819">tRNA processing</keyword>
<evidence type="ECO:0000256" key="5">
    <source>
        <dbReference type="ARBA" id="ARBA00022691"/>
    </source>
</evidence>
<dbReference type="SUPFAM" id="SSF53335">
    <property type="entry name" value="S-adenosyl-L-methionine-dependent methyltransferases"/>
    <property type="match status" value="1"/>
</dbReference>
<gene>
    <name evidence="9 10" type="primary">trmB</name>
    <name evidence="10" type="ORF">L2724_04935</name>
</gene>
<sequence length="218" mass="25219">MRVKHKKWADPLMAEHPELLVDDAAKFKGKWQSRFPKKQPLHLEVGMGKGQFIIGMAKAHPETNFIGLEIQRTVAAIALKKALPEKLPNLQLICGEGEELTEYFEPGEVEKLYLNFSDPWPKKRHAKRRLTYHTFLSEYQLILQSQGQVELKTDNMGFFEFSVVSMNNFGMKFAGLWLDLHNSDENEHNVETEYEHKFSSKGQPIYKLTATMPKKDKL</sequence>
<feature type="binding site" evidence="9">
    <location>
        <position position="44"/>
    </location>
    <ligand>
        <name>S-adenosyl-L-methionine</name>
        <dbReference type="ChEBI" id="CHEBI:59789"/>
    </ligand>
</feature>
<reference evidence="10" key="1">
    <citation type="submission" date="2022-01" db="EMBL/GenBank/DDBJ databases">
        <title>VMRC isolate genome collection.</title>
        <authorList>
            <person name="France M."/>
            <person name="Rutt L."/>
            <person name="Humphrys M."/>
            <person name="Ravel J."/>
        </authorList>
    </citation>
    <scope>NUCLEOTIDE SEQUENCE</scope>
    <source>
        <strain evidence="10">C0048A1</strain>
    </source>
</reference>
<feature type="binding site" evidence="9">
    <location>
        <begin position="192"/>
        <end position="195"/>
    </location>
    <ligand>
        <name>substrate</name>
    </ligand>
</feature>
<evidence type="ECO:0000256" key="2">
    <source>
        <dbReference type="ARBA" id="ARBA00003015"/>
    </source>
</evidence>
<dbReference type="EC" id="2.1.1.33" evidence="9"/>
<evidence type="ECO:0000256" key="7">
    <source>
        <dbReference type="ARBA" id="ARBA00060552"/>
    </source>
</evidence>
<proteinExistence type="inferred from homology"/>
<dbReference type="NCBIfam" id="NF001080">
    <property type="entry name" value="PRK00121.2-2"/>
    <property type="match status" value="1"/>
</dbReference>
<keyword evidence="4 9" id="KW-0808">Transferase</keyword>
<dbReference type="Pfam" id="PF02390">
    <property type="entry name" value="Methyltransf_4"/>
    <property type="match status" value="1"/>
</dbReference>
<evidence type="ECO:0000256" key="8">
    <source>
        <dbReference type="ARBA" id="ARBA00060767"/>
    </source>
</evidence>
<dbReference type="PANTHER" id="PTHR23417:SF14">
    <property type="entry name" value="PENTACOTRIPEPTIDE-REPEAT REGION OF PRORP DOMAIN-CONTAINING PROTEIN"/>
    <property type="match status" value="1"/>
</dbReference>
<dbReference type="GO" id="GO:0008176">
    <property type="term" value="F:tRNA (guanine(46)-N7)-methyltransferase activity"/>
    <property type="evidence" value="ECO:0007669"/>
    <property type="project" value="UniProtKB-UniRule"/>
</dbReference>
<organism evidence="10 11">
    <name type="scientific">Limosilactobacillus vaginalis</name>
    <dbReference type="NCBI Taxonomy" id="1633"/>
    <lineage>
        <taxon>Bacteria</taxon>
        <taxon>Bacillati</taxon>
        <taxon>Bacillota</taxon>
        <taxon>Bacilli</taxon>
        <taxon>Lactobacillales</taxon>
        <taxon>Lactobacillaceae</taxon>
        <taxon>Limosilactobacillus</taxon>
    </lineage>
</organism>
<evidence type="ECO:0000256" key="1">
    <source>
        <dbReference type="ARBA" id="ARBA00000142"/>
    </source>
</evidence>
<dbReference type="Gene3D" id="3.40.50.150">
    <property type="entry name" value="Vaccinia Virus protein VP39"/>
    <property type="match status" value="1"/>
</dbReference>
<feature type="binding site" evidence="9">
    <location>
        <position position="154"/>
    </location>
    <ligand>
        <name>substrate</name>
    </ligand>
</feature>
<comment type="catalytic activity">
    <reaction evidence="1 9">
        <text>guanosine(46) in tRNA + S-adenosyl-L-methionine = N(7)-methylguanosine(46) in tRNA + S-adenosyl-L-homocysteine</text>
        <dbReference type="Rhea" id="RHEA:42708"/>
        <dbReference type="Rhea" id="RHEA-COMP:10188"/>
        <dbReference type="Rhea" id="RHEA-COMP:10189"/>
        <dbReference type="ChEBI" id="CHEBI:57856"/>
        <dbReference type="ChEBI" id="CHEBI:59789"/>
        <dbReference type="ChEBI" id="CHEBI:74269"/>
        <dbReference type="ChEBI" id="CHEBI:74480"/>
        <dbReference type="EC" id="2.1.1.33"/>
    </reaction>
</comment>
<comment type="similarity">
    <text evidence="8 9">Belongs to the class I-like SAM-binding methyltransferase superfamily. TrmB family.</text>
</comment>
<dbReference type="GO" id="GO:0043527">
    <property type="term" value="C:tRNA methyltransferase complex"/>
    <property type="evidence" value="ECO:0007669"/>
    <property type="project" value="TreeGrafter"/>
</dbReference>
<dbReference type="InterPro" id="IPR029063">
    <property type="entry name" value="SAM-dependent_MTases_sf"/>
</dbReference>
<accession>A0AAW5WT86</accession>
<feature type="binding site" evidence="9">
    <location>
        <position position="122"/>
    </location>
    <ligand>
        <name>substrate</name>
    </ligand>
</feature>
<evidence type="ECO:0000313" key="10">
    <source>
        <dbReference type="EMBL" id="MCZ3667630.1"/>
    </source>
</evidence>
<evidence type="ECO:0000256" key="6">
    <source>
        <dbReference type="ARBA" id="ARBA00022694"/>
    </source>
</evidence>
<dbReference type="CDD" id="cd02440">
    <property type="entry name" value="AdoMet_MTases"/>
    <property type="match status" value="1"/>
</dbReference>
<feature type="binding site" evidence="9">
    <location>
        <position position="69"/>
    </location>
    <ligand>
        <name>S-adenosyl-L-methionine</name>
        <dbReference type="ChEBI" id="CHEBI:59789"/>
    </ligand>
</feature>
<comment type="caution">
    <text evidence="9">Lacks conserved residue(s) required for the propagation of feature annotation.</text>
</comment>
<feature type="binding site" evidence="9">
    <location>
        <position position="118"/>
    </location>
    <ligand>
        <name>S-adenosyl-L-methionine</name>
        <dbReference type="ChEBI" id="CHEBI:59789"/>
    </ligand>
</feature>
<dbReference type="AlphaFoldDB" id="A0AAW5WT86"/>
<dbReference type="EMBL" id="JAKHPH010000009">
    <property type="protein sequence ID" value="MCZ3667630.1"/>
    <property type="molecule type" value="Genomic_DNA"/>
</dbReference>
<name>A0AAW5WT86_9LACO</name>
<dbReference type="InterPro" id="IPR003358">
    <property type="entry name" value="tRNA_(Gua-N-7)_MeTrfase_Trmb"/>
</dbReference>
<evidence type="ECO:0000256" key="3">
    <source>
        <dbReference type="ARBA" id="ARBA00022603"/>
    </source>
</evidence>
<comment type="caution">
    <text evidence="10">The sequence shown here is derived from an EMBL/GenBank/DDBJ whole genome shotgun (WGS) entry which is preliminary data.</text>
</comment>
<dbReference type="HAMAP" id="MF_01057">
    <property type="entry name" value="tRNA_methyltr_TrmB"/>
    <property type="match status" value="1"/>
</dbReference>
<dbReference type="RefSeq" id="WP_003717259.1">
    <property type="nucleotide sequence ID" value="NZ_CALVCD010000003.1"/>
</dbReference>
<keyword evidence="5 9" id="KW-0949">S-adenosyl-L-methionine</keyword>
<dbReference type="InterPro" id="IPR055361">
    <property type="entry name" value="tRNA_methyltr_TrmB_bact"/>
</dbReference>
<evidence type="ECO:0000313" key="11">
    <source>
        <dbReference type="Proteomes" id="UP001212401"/>
    </source>
</evidence>
<comment type="pathway">
    <text evidence="7 9">tRNA modification; N(7)-methylguanine-tRNA biosynthesis.</text>
</comment>
<keyword evidence="3 9" id="KW-0489">Methyltransferase</keyword>
<evidence type="ECO:0000256" key="9">
    <source>
        <dbReference type="HAMAP-Rule" id="MF_01057"/>
    </source>
</evidence>
<comment type="function">
    <text evidence="2 9">Catalyzes the formation of N(7)-methylguanine at position 46 (m7G46) in tRNA.</text>
</comment>